<dbReference type="AlphaFoldDB" id="L5L7S3"/>
<protein>
    <submittedName>
        <fullName evidence="2">Uncharacterized protein</fullName>
    </submittedName>
</protein>
<dbReference type="EMBL" id="KB030271">
    <property type="protein sequence ID" value="ELK19098.1"/>
    <property type="molecule type" value="Genomic_DNA"/>
</dbReference>
<feature type="region of interest" description="Disordered" evidence="1">
    <location>
        <begin position="77"/>
        <end position="106"/>
    </location>
</feature>
<dbReference type="Proteomes" id="UP000010552">
    <property type="component" value="Unassembled WGS sequence"/>
</dbReference>
<accession>L5L7S3</accession>
<evidence type="ECO:0000313" key="2">
    <source>
        <dbReference type="EMBL" id="ELK19098.1"/>
    </source>
</evidence>
<evidence type="ECO:0000256" key="1">
    <source>
        <dbReference type="SAM" id="MobiDB-lite"/>
    </source>
</evidence>
<evidence type="ECO:0000313" key="3">
    <source>
        <dbReference type="Proteomes" id="UP000010552"/>
    </source>
</evidence>
<gene>
    <name evidence="2" type="ORF">PAL_GLEAN10003801</name>
</gene>
<keyword evidence="3" id="KW-1185">Reference proteome</keyword>
<name>L5L7S3_PTEAL</name>
<reference evidence="3" key="1">
    <citation type="journal article" date="2013" name="Science">
        <title>Comparative analysis of bat genomes provides insight into the evolution of flight and immunity.</title>
        <authorList>
            <person name="Zhang G."/>
            <person name="Cowled C."/>
            <person name="Shi Z."/>
            <person name="Huang Z."/>
            <person name="Bishop-Lilly K.A."/>
            <person name="Fang X."/>
            <person name="Wynne J.W."/>
            <person name="Xiong Z."/>
            <person name="Baker M.L."/>
            <person name="Zhao W."/>
            <person name="Tachedjian M."/>
            <person name="Zhu Y."/>
            <person name="Zhou P."/>
            <person name="Jiang X."/>
            <person name="Ng J."/>
            <person name="Yang L."/>
            <person name="Wu L."/>
            <person name="Xiao J."/>
            <person name="Feng Y."/>
            <person name="Chen Y."/>
            <person name="Sun X."/>
            <person name="Zhang Y."/>
            <person name="Marsh G.A."/>
            <person name="Crameri G."/>
            <person name="Broder C.C."/>
            <person name="Frey K.G."/>
            <person name="Wang L.F."/>
            <person name="Wang J."/>
        </authorList>
    </citation>
    <scope>NUCLEOTIDE SEQUENCE [LARGE SCALE GENOMIC DNA]</scope>
</reference>
<organism evidence="2 3">
    <name type="scientific">Pteropus alecto</name>
    <name type="common">Black flying fox</name>
    <dbReference type="NCBI Taxonomy" id="9402"/>
    <lineage>
        <taxon>Eukaryota</taxon>
        <taxon>Metazoa</taxon>
        <taxon>Chordata</taxon>
        <taxon>Craniata</taxon>
        <taxon>Vertebrata</taxon>
        <taxon>Euteleostomi</taxon>
        <taxon>Mammalia</taxon>
        <taxon>Eutheria</taxon>
        <taxon>Laurasiatheria</taxon>
        <taxon>Chiroptera</taxon>
        <taxon>Yinpterochiroptera</taxon>
        <taxon>Pteropodoidea</taxon>
        <taxon>Pteropodidae</taxon>
        <taxon>Pteropodinae</taxon>
        <taxon>Pteropus</taxon>
    </lineage>
</organism>
<sequence length="214" mass="23508">MTSRDVAHRTMGRAQVLVLGHCDCGFGTSGHFSGRNGSVRELRGREGRAEHGHGVLHGEIGRWGPVPEAWLGCDTCTPERRTPRGAGGSVSQQLPEPRGPTPVRRTLPTSEWYHLGRKHSFDFRETRIINGSAAVSQICPPTSKKVIMEIQTHTLNSTLTALTEFTFSSPSPNVAFGSIGVCTWSEVPPLPVTADKIQIRDKSIFLTIYMLFMK</sequence>
<dbReference type="InParanoid" id="L5L7S3"/>
<proteinExistence type="predicted"/>